<keyword evidence="4" id="KW-1185">Reference proteome</keyword>
<dbReference type="InterPro" id="IPR001387">
    <property type="entry name" value="Cro/C1-type_HTH"/>
</dbReference>
<dbReference type="CDD" id="cd00093">
    <property type="entry name" value="HTH_XRE"/>
    <property type="match status" value="1"/>
</dbReference>
<dbReference type="GO" id="GO:0003677">
    <property type="term" value="F:DNA binding"/>
    <property type="evidence" value="ECO:0007669"/>
    <property type="project" value="InterPro"/>
</dbReference>
<gene>
    <name evidence="3" type="ORF">SAMN04487905_1213</name>
</gene>
<dbReference type="Proteomes" id="UP000199497">
    <property type="component" value="Unassembled WGS sequence"/>
</dbReference>
<evidence type="ECO:0000259" key="2">
    <source>
        <dbReference type="PROSITE" id="PS50943"/>
    </source>
</evidence>
<dbReference type="SUPFAM" id="SSF47413">
    <property type="entry name" value="lambda repressor-like DNA-binding domains"/>
    <property type="match status" value="1"/>
</dbReference>
<name>A0A1H0X0W9_9ACTN</name>
<evidence type="ECO:0000256" key="1">
    <source>
        <dbReference type="SAM" id="MobiDB-lite"/>
    </source>
</evidence>
<dbReference type="STRING" id="405564.SAMN04487905_1213"/>
<dbReference type="Gene3D" id="1.10.260.40">
    <property type="entry name" value="lambda repressor-like DNA-binding domains"/>
    <property type="match status" value="1"/>
</dbReference>
<proteinExistence type="predicted"/>
<reference evidence="4" key="1">
    <citation type="submission" date="2016-10" db="EMBL/GenBank/DDBJ databases">
        <authorList>
            <person name="Varghese N."/>
            <person name="Submissions S."/>
        </authorList>
    </citation>
    <scope>NUCLEOTIDE SEQUENCE [LARGE SCALE GENOMIC DNA]</scope>
    <source>
        <strain evidence="4">DSM 46732</strain>
    </source>
</reference>
<dbReference type="AlphaFoldDB" id="A0A1H0X0W9"/>
<dbReference type="Pfam" id="PF13560">
    <property type="entry name" value="HTH_31"/>
    <property type="match status" value="1"/>
</dbReference>
<evidence type="ECO:0000313" key="3">
    <source>
        <dbReference type="EMBL" id="SDP96603.1"/>
    </source>
</evidence>
<dbReference type="PROSITE" id="PS50943">
    <property type="entry name" value="HTH_CROC1"/>
    <property type="match status" value="1"/>
</dbReference>
<dbReference type="RefSeq" id="WP_244515864.1">
    <property type="nucleotide sequence ID" value="NZ_FNJR01000021.1"/>
</dbReference>
<organism evidence="3 4">
    <name type="scientific">Actinopolyspora xinjiangensis</name>
    <dbReference type="NCBI Taxonomy" id="405564"/>
    <lineage>
        <taxon>Bacteria</taxon>
        <taxon>Bacillati</taxon>
        <taxon>Actinomycetota</taxon>
        <taxon>Actinomycetes</taxon>
        <taxon>Actinopolysporales</taxon>
        <taxon>Actinopolysporaceae</taxon>
        <taxon>Actinopolyspora</taxon>
    </lineage>
</organism>
<feature type="domain" description="HTH cro/C1-type" evidence="2">
    <location>
        <begin position="14"/>
        <end position="70"/>
    </location>
</feature>
<feature type="region of interest" description="Disordered" evidence="1">
    <location>
        <begin position="72"/>
        <end position="91"/>
    </location>
</feature>
<dbReference type="InterPro" id="IPR010982">
    <property type="entry name" value="Lambda_DNA-bd_dom_sf"/>
</dbReference>
<accession>A0A1H0X0W9</accession>
<evidence type="ECO:0000313" key="4">
    <source>
        <dbReference type="Proteomes" id="UP000199497"/>
    </source>
</evidence>
<sequence length="91" mass="9874">MADELADKTIGERIQILRERQGKSRPVLAGLVGRSGEWLKAVEKGRLHPPRWEKLVQLADALGVQDLAELTGDKPPMAATGRATHEAVPAT</sequence>
<protein>
    <submittedName>
        <fullName evidence="3">Helix-turn-helix domain-containing protein</fullName>
    </submittedName>
</protein>
<dbReference type="EMBL" id="FNJR01000021">
    <property type="protein sequence ID" value="SDP96603.1"/>
    <property type="molecule type" value="Genomic_DNA"/>
</dbReference>